<feature type="compositionally biased region" description="Basic and acidic residues" evidence="1">
    <location>
        <begin position="759"/>
        <end position="773"/>
    </location>
</feature>
<dbReference type="InterPro" id="IPR051177">
    <property type="entry name" value="CIK-Related_Protein"/>
</dbReference>
<comment type="caution">
    <text evidence="3">The sequence shown here is derived from an EMBL/GenBank/DDBJ whole genome shotgun (WGS) entry which is preliminary data.</text>
</comment>
<feature type="compositionally biased region" description="Low complexity" evidence="1">
    <location>
        <begin position="732"/>
        <end position="741"/>
    </location>
</feature>
<accession>A0A9W8B0Y6</accession>
<protein>
    <submittedName>
        <fullName evidence="3">Nuclear aminoacylation-dependent tRNA export pathway component</fullName>
    </submittedName>
</protein>
<dbReference type="Proteomes" id="UP001151582">
    <property type="component" value="Unassembled WGS sequence"/>
</dbReference>
<reference evidence="3" key="1">
    <citation type="submission" date="2022-07" db="EMBL/GenBank/DDBJ databases">
        <title>Phylogenomic reconstructions and comparative analyses of Kickxellomycotina fungi.</title>
        <authorList>
            <person name="Reynolds N.K."/>
            <person name="Stajich J.E."/>
            <person name="Barry K."/>
            <person name="Grigoriev I.V."/>
            <person name="Crous P."/>
            <person name="Smith M.E."/>
        </authorList>
    </citation>
    <scope>NUCLEOTIDE SEQUENCE</scope>
    <source>
        <strain evidence="3">RSA 567</strain>
    </source>
</reference>
<dbReference type="Gene3D" id="1.25.10.10">
    <property type="entry name" value="Leucine-rich Repeat Variant"/>
    <property type="match status" value="1"/>
</dbReference>
<dbReference type="InterPro" id="IPR011989">
    <property type="entry name" value="ARM-like"/>
</dbReference>
<dbReference type="GO" id="GO:0005524">
    <property type="term" value="F:ATP binding"/>
    <property type="evidence" value="ECO:0007669"/>
    <property type="project" value="InterPro"/>
</dbReference>
<dbReference type="EMBL" id="JANBQB010000498">
    <property type="protein sequence ID" value="KAJ1975728.1"/>
    <property type="molecule type" value="Genomic_DNA"/>
</dbReference>
<dbReference type="SUPFAM" id="SSF48371">
    <property type="entry name" value="ARM repeat"/>
    <property type="match status" value="1"/>
</dbReference>
<dbReference type="InterPro" id="IPR001245">
    <property type="entry name" value="Ser-Thr/Tyr_kinase_cat_dom"/>
</dbReference>
<dbReference type="InterPro" id="IPR016024">
    <property type="entry name" value="ARM-type_fold"/>
</dbReference>
<dbReference type="AlphaFoldDB" id="A0A9W8B0Y6"/>
<dbReference type="Gene3D" id="3.30.200.20">
    <property type="entry name" value="Phosphorylase Kinase, domain 1"/>
    <property type="match status" value="1"/>
</dbReference>
<dbReference type="GO" id="GO:0004672">
    <property type="term" value="F:protein kinase activity"/>
    <property type="evidence" value="ECO:0007669"/>
    <property type="project" value="InterPro"/>
</dbReference>
<evidence type="ECO:0000259" key="2">
    <source>
        <dbReference type="PROSITE" id="PS50011"/>
    </source>
</evidence>
<feature type="compositionally biased region" description="Low complexity" evidence="1">
    <location>
        <begin position="623"/>
        <end position="652"/>
    </location>
</feature>
<feature type="compositionally biased region" description="Polar residues" evidence="1">
    <location>
        <begin position="689"/>
        <end position="702"/>
    </location>
</feature>
<dbReference type="Gene3D" id="1.10.510.10">
    <property type="entry name" value="Transferase(Phosphotransferase) domain 1"/>
    <property type="match status" value="1"/>
</dbReference>
<organism evidence="3 4">
    <name type="scientific">Dimargaris verticillata</name>
    <dbReference type="NCBI Taxonomy" id="2761393"/>
    <lineage>
        <taxon>Eukaryota</taxon>
        <taxon>Fungi</taxon>
        <taxon>Fungi incertae sedis</taxon>
        <taxon>Zoopagomycota</taxon>
        <taxon>Kickxellomycotina</taxon>
        <taxon>Dimargaritomycetes</taxon>
        <taxon>Dimargaritales</taxon>
        <taxon>Dimargaritaceae</taxon>
        <taxon>Dimargaris</taxon>
    </lineage>
</organism>
<feature type="domain" description="Protein kinase" evidence="2">
    <location>
        <begin position="11"/>
        <end position="328"/>
    </location>
</feature>
<sequence>MASLTGLVRSTLSSVVFGAGGAQFPYQVGDPLPDQDETSLWTLHHGTRRDDQSAVTVFVFEAAKDRNRVPLAKNAYRKLRTMRHPDLLNYVDGLETADLIYIVTQPVVPLRAYLAEHHGDAQLVLWGLYKIAQALEFLNGTCQVVHGNVRASSVFVTAAGEWRLGGFEVMSKPADTDPVIKSYYSLLPDIGPYSPPEIDHGQRWEVLQDNATLGLLDAWQFACLMCEAYSNRPLRSDQDLSTAAIPSATMTRGYRQLLQPTPTTRWTVAQFRAAGEKPGGYFDTEFIRTNLFLENINVKDEQEKTAFFQQLSQHVGDFPPTFCTHKVLPELLKCLEFAAGGPLVLKAVVAIGQRLSDEEYAQHITPTIVKLFAIPDRALRFSLLECLDQFIPHATDKTMDSVIFPHVAAGFVDTAPAIREQTVKALVVMAPKLSASTLQRGVLTALTKLVHDPEPGIRTNSLICVGKLGKHFTAANHTTQVAPLFARSLRDPFSHARAAALMAISATAEYQDAKDLATKLLPVVCPALLDKDKVVRVQAAKTAQTLLKRVDAAAQEMPASSPTMSASGTKMPGINGSSGAGVALAGDGGQEGGWSGWAVSSLSRGLTALGTTMVSARLSDGGVTSTSPLVTSTASPPPSALSSASAVPPTTTGLGLNAMTSPLALDTPNDPAEANQGWQGLDDLALEESPSSTLGSQSTTIGNAHKAHAQDDWDTPWDLNSAAASATASRALGSSTSLLSAKPTSKAGLGGARPSSLQQRREDRKLKLQEHREQKKKKSLGATKLGT</sequence>
<name>A0A9W8B0Y6_9FUNG</name>
<dbReference type="PANTHER" id="PTHR12984:SF3">
    <property type="entry name" value="N-TERMINAL KINASE-LIKE PROTEIN"/>
    <property type="match status" value="1"/>
</dbReference>
<feature type="region of interest" description="Disordered" evidence="1">
    <location>
        <begin position="620"/>
        <end position="713"/>
    </location>
</feature>
<evidence type="ECO:0000313" key="4">
    <source>
        <dbReference type="Proteomes" id="UP001151582"/>
    </source>
</evidence>
<dbReference type="PROSITE" id="PS50011">
    <property type="entry name" value="PROTEIN_KINASE_DOM"/>
    <property type="match status" value="1"/>
</dbReference>
<keyword evidence="4" id="KW-1185">Reference proteome</keyword>
<gene>
    <name evidence="3" type="primary">CEX1</name>
    <name evidence="3" type="ORF">H4R34_004232</name>
</gene>
<evidence type="ECO:0000256" key="1">
    <source>
        <dbReference type="SAM" id="MobiDB-lite"/>
    </source>
</evidence>
<dbReference type="OrthoDB" id="447103at2759"/>
<evidence type="ECO:0000313" key="3">
    <source>
        <dbReference type="EMBL" id="KAJ1975728.1"/>
    </source>
</evidence>
<dbReference type="Pfam" id="PF07714">
    <property type="entry name" value="PK_Tyr_Ser-Thr"/>
    <property type="match status" value="1"/>
</dbReference>
<dbReference type="PANTHER" id="PTHR12984">
    <property type="entry name" value="SCY1-RELATED S/T PROTEIN KINASE-LIKE"/>
    <property type="match status" value="1"/>
</dbReference>
<proteinExistence type="predicted"/>
<dbReference type="InterPro" id="IPR000719">
    <property type="entry name" value="Prot_kinase_dom"/>
</dbReference>
<feature type="region of interest" description="Disordered" evidence="1">
    <location>
        <begin position="732"/>
        <end position="787"/>
    </location>
</feature>
<dbReference type="InterPro" id="IPR011009">
    <property type="entry name" value="Kinase-like_dom_sf"/>
</dbReference>
<dbReference type="SUPFAM" id="SSF56112">
    <property type="entry name" value="Protein kinase-like (PK-like)"/>
    <property type="match status" value="1"/>
</dbReference>